<organism evidence="1 2">
    <name type="scientific">Caulobacter ginsengisoli</name>
    <dbReference type="NCBI Taxonomy" id="400775"/>
    <lineage>
        <taxon>Bacteria</taxon>
        <taxon>Pseudomonadati</taxon>
        <taxon>Pseudomonadota</taxon>
        <taxon>Alphaproteobacteria</taxon>
        <taxon>Caulobacterales</taxon>
        <taxon>Caulobacteraceae</taxon>
        <taxon>Caulobacter</taxon>
    </lineage>
</organism>
<gene>
    <name evidence="1" type="ORF">QO010_000104</name>
</gene>
<reference evidence="1 2" key="1">
    <citation type="submission" date="2023-07" db="EMBL/GenBank/DDBJ databases">
        <title>Genomic Encyclopedia of Type Strains, Phase IV (KMG-IV): sequencing the most valuable type-strain genomes for metagenomic binning, comparative biology and taxonomic classification.</title>
        <authorList>
            <person name="Goeker M."/>
        </authorList>
    </citation>
    <scope>NUCLEOTIDE SEQUENCE [LARGE SCALE GENOMIC DNA]</scope>
    <source>
        <strain evidence="1 2">DSM 18695</strain>
    </source>
</reference>
<dbReference type="Pfam" id="PF00300">
    <property type="entry name" value="His_Phos_1"/>
    <property type="match status" value="1"/>
</dbReference>
<protein>
    <submittedName>
        <fullName evidence="1">Broad specificity phosphatase PhoE</fullName>
    </submittedName>
</protein>
<keyword evidence="2" id="KW-1185">Reference proteome</keyword>
<dbReference type="InterPro" id="IPR013078">
    <property type="entry name" value="His_Pase_superF_clade-1"/>
</dbReference>
<dbReference type="InterPro" id="IPR029033">
    <property type="entry name" value="His_PPase_superfam"/>
</dbReference>
<evidence type="ECO:0000313" key="2">
    <source>
        <dbReference type="Proteomes" id="UP001228905"/>
    </source>
</evidence>
<name>A0ABU0IK21_9CAUL</name>
<dbReference type="SUPFAM" id="SSF53254">
    <property type="entry name" value="Phosphoglycerate mutase-like"/>
    <property type="match status" value="1"/>
</dbReference>
<dbReference type="Gene3D" id="3.40.50.1240">
    <property type="entry name" value="Phosphoglycerate mutase-like"/>
    <property type="match status" value="1"/>
</dbReference>
<dbReference type="EMBL" id="JAUSVS010000001">
    <property type="protein sequence ID" value="MDQ0462356.1"/>
    <property type="molecule type" value="Genomic_DNA"/>
</dbReference>
<sequence>MADVLTADHAIAATAATRVGAVVLARHGEPDLSRKTRLTAEGYRQWWDLYETKGLRGGQAAPDCLKAIAARAGAVIASTRPRSVETAVACTAGKAFAQDPLFIEAPLPPPPWPKWVKLSPRMWGFWSRFWWWFFDNHQGQESRAQAQARADAAARMLADLAAGGQDVLVVAHGFFNTMIGEALKKQGWRCTEDQGFKYWRARTFQRG</sequence>
<evidence type="ECO:0000313" key="1">
    <source>
        <dbReference type="EMBL" id="MDQ0462356.1"/>
    </source>
</evidence>
<comment type="caution">
    <text evidence="1">The sequence shown here is derived from an EMBL/GenBank/DDBJ whole genome shotgun (WGS) entry which is preliminary data.</text>
</comment>
<accession>A0ABU0IK21</accession>
<dbReference type="RefSeq" id="WP_307344598.1">
    <property type="nucleotide sequence ID" value="NZ_JAUSVS010000001.1"/>
</dbReference>
<dbReference type="Proteomes" id="UP001228905">
    <property type="component" value="Unassembled WGS sequence"/>
</dbReference>
<proteinExistence type="predicted"/>